<keyword evidence="1" id="KW-0732">Signal</keyword>
<evidence type="ECO:0000313" key="3">
    <source>
        <dbReference type="Proteomes" id="UP000325313"/>
    </source>
</evidence>
<proteinExistence type="predicted"/>
<gene>
    <name evidence="2" type="ORF">PGTUg99_005827</name>
</gene>
<evidence type="ECO:0000313" key="2">
    <source>
        <dbReference type="EMBL" id="KAA1091725.1"/>
    </source>
</evidence>
<dbReference type="Proteomes" id="UP000325313">
    <property type="component" value="Unassembled WGS sequence"/>
</dbReference>
<protein>
    <recommendedName>
        <fullName evidence="4">ATPase expression protein 2, mitochondrial</fullName>
    </recommendedName>
</protein>
<comment type="caution">
    <text evidence="2">The sequence shown here is derived from an EMBL/GenBank/DDBJ whole genome shotgun (WGS) entry which is preliminary data.</text>
</comment>
<feature type="signal peptide" evidence="1">
    <location>
        <begin position="1"/>
        <end position="25"/>
    </location>
</feature>
<organism evidence="2 3">
    <name type="scientific">Puccinia graminis f. sp. tritici</name>
    <dbReference type="NCBI Taxonomy" id="56615"/>
    <lineage>
        <taxon>Eukaryota</taxon>
        <taxon>Fungi</taxon>
        <taxon>Dikarya</taxon>
        <taxon>Basidiomycota</taxon>
        <taxon>Pucciniomycotina</taxon>
        <taxon>Pucciniomycetes</taxon>
        <taxon>Pucciniales</taxon>
        <taxon>Pucciniaceae</taxon>
        <taxon>Puccinia</taxon>
    </lineage>
</organism>
<feature type="chain" id="PRO_5022889799" description="ATPase expression protein 2, mitochondrial" evidence="1">
    <location>
        <begin position="26"/>
        <end position="583"/>
    </location>
</feature>
<dbReference type="EMBL" id="VDEP01000383">
    <property type="protein sequence ID" value="KAA1091725.1"/>
    <property type="molecule type" value="Genomic_DNA"/>
</dbReference>
<evidence type="ECO:0000256" key="1">
    <source>
        <dbReference type="SAM" id="SignalP"/>
    </source>
</evidence>
<reference evidence="2 3" key="1">
    <citation type="submission" date="2019-05" db="EMBL/GenBank/DDBJ databases">
        <title>Emergence of the Ug99 lineage of the wheat stem rust pathogen through somatic hybridization.</title>
        <authorList>
            <person name="Li F."/>
            <person name="Upadhyaya N.M."/>
            <person name="Sperschneider J."/>
            <person name="Matny O."/>
            <person name="Nguyen-Phuc H."/>
            <person name="Mago R."/>
            <person name="Raley C."/>
            <person name="Miller M.E."/>
            <person name="Silverstein K.A.T."/>
            <person name="Henningsen E."/>
            <person name="Hirsch C.D."/>
            <person name="Visser B."/>
            <person name="Pretorius Z.A."/>
            <person name="Steffenson B.J."/>
            <person name="Schwessinger B."/>
            <person name="Dodds P.N."/>
            <person name="Figueroa M."/>
        </authorList>
    </citation>
    <scope>NUCLEOTIDE SEQUENCE [LARGE SCALE GENOMIC DNA]</scope>
    <source>
        <strain evidence="2 3">Ug99</strain>
    </source>
</reference>
<accession>A0A5B0NR71</accession>
<name>A0A5B0NR71_PUCGR</name>
<sequence>MALPVGYQWTKTIILAVFCLRLTQCMNTPLIAKESTKDLGKSRVLTIPQRNKKKIIVPAAVPISFADVAKPLKGQVFRGNQALDKPKVSPGDTEQYFKSIRELTKPSPGLSIEHLNDVRGSIDPYWSAVHINYLAEDFETMFEDLYKLGKAIEKRKPRGGKDHSVSKEGHKITKARLTEVVQDLQAVHKASLQYLEGWLKRWAATNDVPKPNIFGNKILALTKKTSSGQKKDLTLDPDTIKYFLPKERLEKAFSNLSILSSSYNLDPNEDQQLWALHRLFIQTVDQAYKFNLLDLEDFEKYVKKRDYVTTAARFMFLHFTHSSKDYKNPLYRNSDILLELWYSSPFVNMLDVIDAPEKRKFLHEILKSDALDYISGRHDGLVEKHLVNSLKHLFEHNSLLSALEDGRSLGQANQRHIQKMIDVHLDDFIFDKEWGNSEGLRLMAQTLKFIDGTYLQTELSNPTISILREMFKDPLRNRIKLVSARAKAVVELEQISKYLHQSFPLRNDGRLQKPIPTLEELDLIEGHLEHLPAQQYYESVIKTQDDRHKSWCETENDEKMIALRGEIDRIRPKHVGSGSSWRS</sequence>
<evidence type="ECO:0008006" key="4">
    <source>
        <dbReference type="Google" id="ProtNLM"/>
    </source>
</evidence>
<dbReference type="AlphaFoldDB" id="A0A5B0NR71"/>